<evidence type="ECO:0000313" key="1">
    <source>
        <dbReference type="EMBL" id="RJG00576.1"/>
    </source>
</evidence>
<organism evidence="1 2">
    <name type="scientific">Noviherbaspirillum sedimenti</name>
    <dbReference type="NCBI Taxonomy" id="2320865"/>
    <lineage>
        <taxon>Bacteria</taxon>
        <taxon>Pseudomonadati</taxon>
        <taxon>Pseudomonadota</taxon>
        <taxon>Betaproteobacteria</taxon>
        <taxon>Burkholderiales</taxon>
        <taxon>Oxalobacteraceae</taxon>
        <taxon>Noviherbaspirillum</taxon>
    </lineage>
</organism>
<gene>
    <name evidence="1" type="ORF">D3878_02455</name>
</gene>
<dbReference type="RefSeq" id="WP_119784031.1">
    <property type="nucleotide sequence ID" value="NZ_QYUQ01000002.1"/>
</dbReference>
<proteinExistence type="predicted"/>
<reference evidence="2" key="1">
    <citation type="submission" date="2018-09" db="EMBL/GenBank/DDBJ databases">
        <authorList>
            <person name="Zhu H."/>
        </authorList>
    </citation>
    <scope>NUCLEOTIDE SEQUENCE [LARGE SCALE GENOMIC DNA]</scope>
    <source>
        <strain evidence="2">K1S02-23</strain>
    </source>
</reference>
<comment type="caution">
    <text evidence="1">The sequence shown here is derived from an EMBL/GenBank/DDBJ whole genome shotgun (WGS) entry which is preliminary data.</text>
</comment>
<dbReference type="AlphaFoldDB" id="A0A3A3GEB7"/>
<name>A0A3A3GEB7_9BURK</name>
<accession>A0A3A3GEB7</accession>
<dbReference type="EMBL" id="QYUQ01000002">
    <property type="protein sequence ID" value="RJG00576.1"/>
    <property type="molecule type" value="Genomic_DNA"/>
</dbReference>
<dbReference type="Proteomes" id="UP000266327">
    <property type="component" value="Unassembled WGS sequence"/>
</dbReference>
<evidence type="ECO:0000313" key="2">
    <source>
        <dbReference type="Proteomes" id="UP000266327"/>
    </source>
</evidence>
<dbReference type="OrthoDB" id="8592801at2"/>
<keyword evidence="2" id="KW-1185">Reference proteome</keyword>
<protein>
    <submittedName>
        <fullName evidence="1">Uncharacterized protein</fullName>
    </submittedName>
</protein>
<sequence length="198" mass="23159">MKFEIGDETDQALTTTLVHEFVLCKDSFERFAALAKTNILGRRDKALKIRCHDAYANFLHHLYEFNVGCIKRDIRNTENLQGKVLDKIFNHEVTKLLKNRVDAIKGGYAPSWENHISVYQVEVPAEFGTQFRKIRNRTAHASTKRSSPEDELALGQFYEQYHDFVYLLYVSAQWFWSVKDIEAYDWKSIEEFDLAVRG</sequence>